<comment type="caution">
    <text evidence="14">The sequence shown here is derived from an EMBL/GenBank/DDBJ whole genome shotgun (WGS) entry which is preliminary data.</text>
</comment>
<sequence>MCGILAVLGCADTSLAKRSRIIELSRRLRHRGPDWSGLHCFQDCYLAHQRLAIVDPTSGDQPLYNEDKSIVVTVNGEIYNHEELRAKLKSHQFRTGSDCEVIAHLYEEYGEDFVDMLDGMFSFVLLDTRDKSFIAARDAIGITPLYMGWGLDGSVWFASEMKALSDDCERFVSFLPGHIYSSKNGGLRRWYNPPWFSECTPSAPYDALALREAFEKACADSLLFILYYQFPLAVVKRLMTDVPFGVLLSGGLDSSLVAAVALRHLAKAKVARQWGSHLHSFCIGLKGSPDLKAAREVADYLGTFHHEFHFTVQEGIDALAEVIYHIETYDVTTIRASTPMFLMSRKIKSLGVKMVLSGEGSDEIFGGYLYFHKAPNKEEFHSETCRKIKALHLYDCLRANKATSAWGVEARVPFLDKQFIDIAMDIDPEWKMIRRDLGRIEKWVLRNAFDDDQNPYLPKHILYRQKEQFSDGVGYGWIDGLKDHANEHVSDAMLMNANFVYPENTPTTKEAYYYRSIFERLFPKLFYVVSELLSAHSRSFSDGFDFGNFLPTYFPPKNAARSTVPGGPSVACSTAKAVEWDAAWSKNPDPSGRAALGVHDAAYQEAPEKTLATENSSSVDGHLQKLQDAMVEATATATAL</sequence>
<evidence type="ECO:0000256" key="8">
    <source>
        <dbReference type="ARBA" id="ARBA00060583"/>
    </source>
</evidence>
<evidence type="ECO:0000256" key="7">
    <source>
        <dbReference type="ARBA" id="ARBA00048741"/>
    </source>
</evidence>
<feature type="binding site" evidence="11">
    <location>
        <begin position="357"/>
        <end position="358"/>
    </location>
    <ligand>
        <name>ATP</name>
        <dbReference type="ChEBI" id="CHEBI:30616"/>
    </ligand>
</feature>
<keyword evidence="2 10" id="KW-0028">Amino-acid biosynthesis</keyword>
<dbReference type="PANTHER" id="PTHR11772:SF2">
    <property type="entry name" value="ASPARAGINE SYNTHETASE [GLUTAMINE-HYDROLYZING]"/>
    <property type="match status" value="1"/>
</dbReference>
<dbReference type="Pfam" id="PF13537">
    <property type="entry name" value="GATase_7"/>
    <property type="match status" value="1"/>
</dbReference>
<dbReference type="CDD" id="cd00712">
    <property type="entry name" value="AsnB"/>
    <property type="match status" value="1"/>
</dbReference>
<keyword evidence="3 9" id="KW-0547">Nucleotide-binding</keyword>
<dbReference type="PANTHER" id="PTHR11772">
    <property type="entry name" value="ASPARAGINE SYNTHETASE"/>
    <property type="match status" value="1"/>
</dbReference>
<keyword evidence="15" id="KW-1185">Reference proteome</keyword>
<protein>
    <recommendedName>
        <fullName evidence="9">Asparagine synthetase [glutamine-hydrolyzing]</fullName>
        <ecNumber evidence="9">6.3.5.4</ecNumber>
    </recommendedName>
</protein>
<evidence type="ECO:0000259" key="13">
    <source>
        <dbReference type="PROSITE" id="PS51278"/>
    </source>
</evidence>
<dbReference type="PROSITE" id="PS51278">
    <property type="entry name" value="GATASE_TYPE_2"/>
    <property type="match status" value="1"/>
</dbReference>
<dbReference type="FunFam" id="3.60.20.10:FF:000024">
    <property type="entry name" value="Asparagine synthetase [glutamine-hydrolyzing]"/>
    <property type="match status" value="1"/>
</dbReference>
<dbReference type="Proteomes" id="UP000317650">
    <property type="component" value="Chromosome 9"/>
</dbReference>
<evidence type="ECO:0000256" key="11">
    <source>
        <dbReference type="PIRSR" id="PIRSR001589-2"/>
    </source>
</evidence>
<dbReference type="CDD" id="cd01991">
    <property type="entry name" value="Asn_synthase_B_C"/>
    <property type="match status" value="1"/>
</dbReference>
<dbReference type="InterPro" id="IPR014729">
    <property type="entry name" value="Rossmann-like_a/b/a_fold"/>
</dbReference>
<dbReference type="EMBL" id="PYDT01000010">
    <property type="protein sequence ID" value="THU47305.1"/>
    <property type="molecule type" value="Genomic_DNA"/>
</dbReference>
<name>A0A4S8IGD2_MUSBA</name>
<dbReference type="InterPro" id="IPR029055">
    <property type="entry name" value="Ntn_hydrolases_N"/>
</dbReference>
<dbReference type="PIRSF" id="PIRSF001589">
    <property type="entry name" value="Asn_synthetase_glu-h"/>
    <property type="match status" value="1"/>
</dbReference>
<evidence type="ECO:0000313" key="14">
    <source>
        <dbReference type="EMBL" id="THU47305.1"/>
    </source>
</evidence>
<dbReference type="GO" id="GO:0006529">
    <property type="term" value="P:asparagine biosynthetic process"/>
    <property type="evidence" value="ECO:0007669"/>
    <property type="project" value="UniProtKB-KW"/>
</dbReference>
<proteinExistence type="predicted"/>
<organism evidence="14 15">
    <name type="scientific">Musa balbisiana</name>
    <name type="common">Banana</name>
    <dbReference type="NCBI Taxonomy" id="52838"/>
    <lineage>
        <taxon>Eukaryota</taxon>
        <taxon>Viridiplantae</taxon>
        <taxon>Streptophyta</taxon>
        <taxon>Embryophyta</taxon>
        <taxon>Tracheophyta</taxon>
        <taxon>Spermatophyta</taxon>
        <taxon>Magnoliopsida</taxon>
        <taxon>Liliopsida</taxon>
        <taxon>Zingiberales</taxon>
        <taxon>Musaceae</taxon>
        <taxon>Musa</taxon>
    </lineage>
</organism>
<evidence type="ECO:0000256" key="6">
    <source>
        <dbReference type="ARBA" id="ARBA00022962"/>
    </source>
</evidence>
<dbReference type="InterPro" id="IPR006426">
    <property type="entry name" value="Asn_synth_AEB"/>
</dbReference>
<keyword evidence="6 10" id="KW-0315">Glutamine amidotransferase</keyword>
<feature type="binding site" evidence="11">
    <location>
        <position position="98"/>
    </location>
    <ligand>
        <name>L-glutamine</name>
        <dbReference type="ChEBI" id="CHEBI:58359"/>
    </ligand>
</feature>
<evidence type="ECO:0000256" key="5">
    <source>
        <dbReference type="ARBA" id="ARBA00022888"/>
    </source>
</evidence>
<dbReference type="NCBIfam" id="NF006949">
    <property type="entry name" value="PRK09431.1"/>
    <property type="match status" value="1"/>
</dbReference>
<feature type="binding site" evidence="11">
    <location>
        <position position="283"/>
    </location>
    <ligand>
        <name>ATP</name>
        <dbReference type="ChEBI" id="CHEBI:30616"/>
    </ligand>
</feature>
<dbReference type="AlphaFoldDB" id="A0A4S8IGD2"/>
<gene>
    <name evidence="14" type="ORF">C4D60_Mb09t14100</name>
</gene>
<evidence type="ECO:0000313" key="15">
    <source>
        <dbReference type="Proteomes" id="UP000317650"/>
    </source>
</evidence>
<evidence type="ECO:0000256" key="4">
    <source>
        <dbReference type="ARBA" id="ARBA00022840"/>
    </source>
</evidence>
<evidence type="ECO:0000256" key="2">
    <source>
        <dbReference type="ARBA" id="ARBA00022605"/>
    </source>
</evidence>
<dbReference type="InterPro" id="IPR050795">
    <property type="entry name" value="Asn_Synthetase"/>
</dbReference>
<dbReference type="GO" id="GO:0004066">
    <property type="term" value="F:asparagine synthase (glutamine-hydrolyzing) activity"/>
    <property type="evidence" value="ECO:0007669"/>
    <property type="project" value="UniProtKB-EC"/>
</dbReference>
<feature type="site" description="Important for beta-aspartyl-AMP intermediate formation" evidence="12">
    <location>
        <position position="359"/>
    </location>
</feature>
<dbReference type="Pfam" id="PF00733">
    <property type="entry name" value="Asn_synthase"/>
    <property type="match status" value="1"/>
</dbReference>
<dbReference type="EC" id="6.3.5.4" evidence="9"/>
<dbReference type="NCBIfam" id="TIGR01536">
    <property type="entry name" value="asn_synth_AEB"/>
    <property type="match status" value="1"/>
</dbReference>
<dbReference type="Gene3D" id="3.40.50.620">
    <property type="entry name" value="HUPs"/>
    <property type="match status" value="1"/>
</dbReference>
<feature type="active site" description="For GATase activity" evidence="10">
    <location>
        <position position="2"/>
    </location>
</feature>
<dbReference type="FunFam" id="3.40.50.620:FF:000055">
    <property type="entry name" value="Asparagine synthetase [glutamine-hydrolyzing]"/>
    <property type="match status" value="1"/>
</dbReference>
<dbReference type="GO" id="GO:0005524">
    <property type="term" value="F:ATP binding"/>
    <property type="evidence" value="ECO:0007669"/>
    <property type="project" value="UniProtKB-KW"/>
</dbReference>
<keyword evidence="1" id="KW-0436">Ligase</keyword>
<dbReference type="SUPFAM" id="SSF52402">
    <property type="entry name" value="Adenine nucleotide alpha hydrolases-like"/>
    <property type="match status" value="1"/>
</dbReference>
<evidence type="ECO:0000256" key="3">
    <source>
        <dbReference type="ARBA" id="ARBA00022741"/>
    </source>
</evidence>
<evidence type="ECO:0000256" key="1">
    <source>
        <dbReference type="ARBA" id="ARBA00022598"/>
    </source>
</evidence>
<evidence type="ECO:0000256" key="10">
    <source>
        <dbReference type="PIRSR" id="PIRSR001589-1"/>
    </source>
</evidence>
<comment type="catalytic activity">
    <reaction evidence="7 9">
        <text>L-aspartate + L-glutamine + ATP + H2O = L-asparagine + L-glutamate + AMP + diphosphate + H(+)</text>
        <dbReference type="Rhea" id="RHEA:12228"/>
        <dbReference type="ChEBI" id="CHEBI:15377"/>
        <dbReference type="ChEBI" id="CHEBI:15378"/>
        <dbReference type="ChEBI" id="CHEBI:29985"/>
        <dbReference type="ChEBI" id="CHEBI:29991"/>
        <dbReference type="ChEBI" id="CHEBI:30616"/>
        <dbReference type="ChEBI" id="CHEBI:33019"/>
        <dbReference type="ChEBI" id="CHEBI:58048"/>
        <dbReference type="ChEBI" id="CHEBI:58359"/>
        <dbReference type="ChEBI" id="CHEBI:456215"/>
        <dbReference type="EC" id="6.3.5.4"/>
    </reaction>
</comment>
<dbReference type="Gene3D" id="3.60.20.10">
    <property type="entry name" value="Glutamine Phosphoribosylpyrophosphate, subunit 1, domain 1"/>
    <property type="match status" value="1"/>
</dbReference>
<keyword evidence="5 10" id="KW-0061">Asparagine biosynthesis</keyword>
<evidence type="ECO:0000256" key="9">
    <source>
        <dbReference type="PIRNR" id="PIRNR001589"/>
    </source>
</evidence>
<evidence type="ECO:0000256" key="12">
    <source>
        <dbReference type="PIRSR" id="PIRSR001589-3"/>
    </source>
</evidence>
<keyword evidence="4 9" id="KW-0067">ATP-binding</keyword>
<dbReference type="STRING" id="52838.A0A4S8IGD2"/>
<accession>A0A4S8IGD2</accession>
<dbReference type="GO" id="GO:0005829">
    <property type="term" value="C:cytosol"/>
    <property type="evidence" value="ECO:0007669"/>
    <property type="project" value="TreeGrafter"/>
</dbReference>
<dbReference type="InterPro" id="IPR017932">
    <property type="entry name" value="GATase_2_dom"/>
</dbReference>
<dbReference type="GO" id="GO:0006950">
    <property type="term" value="P:response to stress"/>
    <property type="evidence" value="ECO:0007669"/>
    <property type="project" value="UniProtKB-ARBA"/>
</dbReference>
<feature type="domain" description="Glutamine amidotransferase type-2" evidence="13">
    <location>
        <begin position="2"/>
        <end position="185"/>
    </location>
</feature>
<dbReference type="InterPro" id="IPR001962">
    <property type="entry name" value="Asn_synthase"/>
</dbReference>
<dbReference type="InterPro" id="IPR033738">
    <property type="entry name" value="AsnB_N"/>
</dbReference>
<feature type="binding site" evidence="11">
    <location>
        <position position="247"/>
    </location>
    <ligand>
        <name>ATP</name>
        <dbReference type="ChEBI" id="CHEBI:30616"/>
    </ligand>
</feature>
<reference evidence="14 15" key="1">
    <citation type="journal article" date="2019" name="Nat. Plants">
        <title>Genome sequencing of Musa balbisiana reveals subgenome evolution and function divergence in polyploid bananas.</title>
        <authorList>
            <person name="Yao X."/>
        </authorList>
    </citation>
    <scope>NUCLEOTIDE SEQUENCE [LARGE SCALE GENOMIC DNA]</scope>
    <source>
        <strain evidence="15">cv. DH-PKW</strain>
        <tissue evidence="14">Leaves</tissue>
    </source>
</reference>
<dbReference type="SUPFAM" id="SSF56235">
    <property type="entry name" value="N-terminal nucleophile aminohydrolases (Ntn hydrolases)"/>
    <property type="match status" value="1"/>
</dbReference>
<comment type="pathway">
    <text evidence="8">Amino-acid biosynthesis; L-asparagine biosynthesis.</text>
</comment>